<evidence type="ECO:0000256" key="4">
    <source>
        <dbReference type="ARBA" id="ARBA00022679"/>
    </source>
</evidence>
<keyword evidence="19" id="KW-1185">Reference proteome</keyword>
<dbReference type="GO" id="GO:0051707">
    <property type="term" value="P:response to other organism"/>
    <property type="evidence" value="ECO:0007669"/>
    <property type="project" value="UniProtKB-ARBA"/>
</dbReference>
<evidence type="ECO:0000313" key="18">
    <source>
        <dbReference type="EMBL" id="KAL2547027.1"/>
    </source>
</evidence>
<feature type="binding site" evidence="13">
    <location>
        <position position="337"/>
    </location>
    <ligand>
        <name>ATP</name>
        <dbReference type="ChEBI" id="CHEBI:30616"/>
    </ligand>
</feature>
<evidence type="ECO:0000256" key="12">
    <source>
        <dbReference type="ARBA" id="ARBA00023157"/>
    </source>
</evidence>
<evidence type="ECO:0000256" key="7">
    <source>
        <dbReference type="ARBA" id="ARBA00022741"/>
    </source>
</evidence>
<dbReference type="AlphaFoldDB" id="A0ABD1WBS6"/>
<dbReference type="GO" id="GO:0005886">
    <property type="term" value="C:plasma membrane"/>
    <property type="evidence" value="ECO:0007669"/>
    <property type="project" value="UniProtKB-SubCell"/>
</dbReference>
<dbReference type="InterPro" id="IPR001245">
    <property type="entry name" value="Ser-Thr/Tyr_kinase_cat_dom"/>
</dbReference>
<keyword evidence="2" id="KW-1003">Cell membrane</keyword>
<dbReference type="SUPFAM" id="SSF56112">
    <property type="entry name" value="Protein kinase-like (PK-like)"/>
    <property type="match status" value="1"/>
</dbReference>
<evidence type="ECO:0000259" key="16">
    <source>
        <dbReference type="PROSITE" id="PS50011"/>
    </source>
</evidence>
<evidence type="ECO:0000256" key="1">
    <source>
        <dbReference type="ARBA" id="ARBA00004162"/>
    </source>
</evidence>
<evidence type="ECO:0000256" key="6">
    <source>
        <dbReference type="ARBA" id="ARBA00022729"/>
    </source>
</evidence>
<organism evidence="18 19">
    <name type="scientific">Forsythia ovata</name>
    <dbReference type="NCBI Taxonomy" id="205694"/>
    <lineage>
        <taxon>Eukaryota</taxon>
        <taxon>Viridiplantae</taxon>
        <taxon>Streptophyta</taxon>
        <taxon>Embryophyta</taxon>
        <taxon>Tracheophyta</taxon>
        <taxon>Spermatophyta</taxon>
        <taxon>Magnoliopsida</taxon>
        <taxon>eudicotyledons</taxon>
        <taxon>Gunneridae</taxon>
        <taxon>Pentapetalae</taxon>
        <taxon>asterids</taxon>
        <taxon>lamiids</taxon>
        <taxon>Lamiales</taxon>
        <taxon>Oleaceae</taxon>
        <taxon>Forsythieae</taxon>
        <taxon>Forsythia</taxon>
    </lineage>
</organism>
<sequence length="610" mass="68242">MASQSFILRFCLICLSILFTRCSASNSTQINTFTCSSKTPSSCKALLYQHNGFQKDEIASLYSVSISEIKQISYANRQDNLVTVDCSCKNVGGTVGYFYDTVYRLKPNDTFYNVSNQLFSGQVWQVAAEDTNLTAGFDLKIHLLCGCVEKDSQVVVTYTVQAHDTVSSIANLLSAQVDEIENLNPYLAQNPSYIDIGWLLYVPMEKDGIPPPKKASKKGQEWTIIIGILAAVSLLSLCTLAIILIRRKRSQGCIEEDPKALSKTLSTNKSHSLHKRCTHKEKMEDIRVFESERPMLYSVEEIEEATSNFDETRKLGQGGYGSVYFGVLGEKEVAIKKMRSNKSKEFMAELKVLCKIHHINVVELLGYASGDDYLYLVYEYIPNGSLADHLHDPLLKGHQPVSWNARTQVALDAARGIEYIHDHTKAQYVHRDIKTSNILLDEGLRAKVADFGLAKLVGRTDEDELIATRLVGTPGYLPPESVKELQVTTKADVFAFGVVLSELITGQRALIRDNQKMKSLITIVNKIFDEQYPEYALESIVDGNLKGSYPPQDVYRMAEIAHWCLSEEAIDRPDMREVVVGLTRIRMSSTEWEASLGGSSQVFSGLFDPR</sequence>
<feature type="transmembrane region" description="Helical" evidence="14">
    <location>
        <begin position="222"/>
        <end position="245"/>
    </location>
</feature>
<dbReference type="SMART" id="SM00257">
    <property type="entry name" value="LysM"/>
    <property type="match status" value="1"/>
</dbReference>
<gene>
    <name evidence="18" type="ORF">Fot_16260</name>
</gene>
<dbReference type="PANTHER" id="PTHR46204">
    <property type="entry name" value="CHITIN ELICITOR RECEPTOR KINASE 1-RELATED"/>
    <property type="match status" value="1"/>
</dbReference>
<dbReference type="InterPro" id="IPR017441">
    <property type="entry name" value="Protein_kinase_ATP_BS"/>
</dbReference>
<dbReference type="PROSITE" id="PS50011">
    <property type="entry name" value="PROTEIN_KINASE_DOM"/>
    <property type="match status" value="1"/>
</dbReference>
<dbReference type="EMBL" id="JBFOLJ010000004">
    <property type="protein sequence ID" value="KAL2547027.1"/>
    <property type="molecule type" value="Genomic_DNA"/>
</dbReference>
<keyword evidence="5 14" id="KW-0812">Transmembrane</keyword>
<dbReference type="InterPro" id="IPR008271">
    <property type="entry name" value="Ser/Thr_kinase_AS"/>
</dbReference>
<dbReference type="InterPro" id="IPR018392">
    <property type="entry name" value="LysM"/>
</dbReference>
<dbReference type="FunFam" id="3.30.200.20:FF:000526">
    <property type="entry name" value="Kinase family protein"/>
    <property type="match status" value="1"/>
</dbReference>
<dbReference type="PROSITE" id="PS51782">
    <property type="entry name" value="LYSM"/>
    <property type="match status" value="1"/>
</dbReference>
<evidence type="ECO:0000256" key="15">
    <source>
        <dbReference type="SAM" id="SignalP"/>
    </source>
</evidence>
<keyword evidence="10 14" id="KW-1133">Transmembrane helix</keyword>
<dbReference type="CDD" id="cd00118">
    <property type="entry name" value="LysM"/>
    <property type="match status" value="1"/>
</dbReference>
<evidence type="ECO:0000256" key="14">
    <source>
        <dbReference type="SAM" id="Phobius"/>
    </source>
</evidence>
<evidence type="ECO:0000256" key="2">
    <source>
        <dbReference type="ARBA" id="ARBA00022475"/>
    </source>
</evidence>
<keyword evidence="9 13" id="KW-0067">ATP-binding</keyword>
<dbReference type="Gene3D" id="3.30.200.20">
    <property type="entry name" value="Phosphorylase Kinase, domain 1"/>
    <property type="match status" value="1"/>
</dbReference>
<dbReference type="Gene3D" id="1.10.510.10">
    <property type="entry name" value="Transferase(Phosphotransferase) domain 1"/>
    <property type="match status" value="1"/>
</dbReference>
<name>A0ABD1WBS6_9LAMI</name>
<evidence type="ECO:0000256" key="11">
    <source>
        <dbReference type="ARBA" id="ARBA00023136"/>
    </source>
</evidence>
<reference evidence="19" key="1">
    <citation type="submission" date="2024-07" db="EMBL/GenBank/DDBJ databases">
        <title>Two chromosome-level genome assemblies of Korean endemic species Abeliophyllum distichum and Forsythia ovata (Oleaceae).</title>
        <authorList>
            <person name="Jang H."/>
        </authorList>
    </citation>
    <scope>NUCLEOTIDE SEQUENCE [LARGE SCALE GENOMIC DNA]</scope>
</reference>
<dbReference type="PROSITE" id="PS00108">
    <property type="entry name" value="PROTEIN_KINASE_ST"/>
    <property type="match status" value="1"/>
</dbReference>
<keyword evidence="8" id="KW-0418">Kinase</keyword>
<feature type="domain" description="LysM" evidence="17">
    <location>
        <begin position="156"/>
        <end position="202"/>
    </location>
</feature>
<dbReference type="Proteomes" id="UP001604277">
    <property type="component" value="Unassembled WGS sequence"/>
</dbReference>
<accession>A0ABD1WBS6</accession>
<dbReference type="GO" id="GO:0016301">
    <property type="term" value="F:kinase activity"/>
    <property type="evidence" value="ECO:0007669"/>
    <property type="project" value="UniProtKB-KW"/>
</dbReference>
<protein>
    <submittedName>
        <fullName evidence="18">LysM domain receptor-like kinase 3</fullName>
    </submittedName>
</protein>
<dbReference type="InterPro" id="IPR000719">
    <property type="entry name" value="Prot_kinase_dom"/>
</dbReference>
<feature type="signal peptide" evidence="15">
    <location>
        <begin position="1"/>
        <end position="24"/>
    </location>
</feature>
<dbReference type="Pfam" id="PF01476">
    <property type="entry name" value="LysM"/>
    <property type="match status" value="1"/>
</dbReference>
<dbReference type="InterPro" id="IPR011009">
    <property type="entry name" value="Kinase-like_dom_sf"/>
</dbReference>
<evidence type="ECO:0000256" key="10">
    <source>
        <dbReference type="ARBA" id="ARBA00022989"/>
    </source>
</evidence>
<keyword evidence="3" id="KW-0723">Serine/threonine-protein kinase</keyword>
<evidence type="ECO:0000313" key="19">
    <source>
        <dbReference type="Proteomes" id="UP001604277"/>
    </source>
</evidence>
<dbReference type="InterPro" id="IPR044812">
    <property type="entry name" value="CERK1/LYK3-like"/>
</dbReference>
<dbReference type="PANTHER" id="PTHR46204:SF8">
    <property type="entry name" value="PROTEIN KINASE DOMAIN-CONTAINING PROTEIN"/>
    <property type="match status" value="1"/>
</dbReference>
<evidence type="ECO:0000256" key="8">
    <source>
        <dbReference type="ARBA" id="ARBA00022777"/>
    </source>
</evidence>
<proteinExistence type="predicted"/>
<evidence type="ECO:0000256" key="3">
    <source>
        <dbReference type="ARBA" id="ARBA00022527"/>
    </source>
</evidence>
<evidence type="ECO:0000256" key="13">
    <source>
        <dbReference type="PROSITE-ProRule" id="PRU10141"/>
    </source>
</evidence>
<keyword evidence="7 13" id="KW-0547">Nucleotide-binding</keyword>
<dbReference type="FunFam" id="1.10.510.10:FF:000468">
    <property type="entry name" value="PTI1-like tyrosine-protein kinase 3"/>
    <property type="match status" value="1"/>
</dbReference>
<dbReference type="PROSITE" id="PS00107">
    <property type="entry name" value="PROTEIN_KINASE_ATP"/>
    <property type="match status" value="1"/>
</dbReference>
<comment type="subcellular location">
    <subcellularLocation>
        <location evidence="1">Cell membrane</location>
        <topology evidence="1">Single-pass membrane protein</topology>
    </subcellularLocation>
</comment>
<dbReference type="SUPFAM" id="SSF54106">
    <property type="entry name" value="LysM domain"/>
    <property type="match status" value="1"/>
</dbReference>
<dbReference type="InterPro" id="IPR036779">
    <property type="entry name" value="LysM_dom_sf"/>
</dbReference>
<dbReference type="Pfam" id="PF07714">
    <property type="entry name" value="PK_Tyr_Ser-Thr"/>
    <property type="match status" value="1"/>
</dbReference>
<evidence type="ECO:0000256" key="9">
    <source>
        <dbReference type="ARBA" id="ARBA00022840"/>
    </source>
</evidence>
<feature type="domain" description="Protein kinase" evidence="16">
    <location>
        <begin position="309"/>
        <end position="585"/>
    </location>
</feature>
<keyword evidence="4" id="KW-0808">Transferase</keyword>
<dbReference type="Gene3D" id="3.10.350.10">
    <property type="entry name" value="LysM domain"/>
    <property type="match status" value="1"/>
</dbReference>
<evidence type="ECO:0000256" key="5">
    <source>
        <dbReference type="ARBA" id="ARBA00022692"/>
    </source>
</evidence>
<keyword evidence="11 14" id="KW-0472">Membrane</keyword>
<keyword evidence="6 15" id="KW-0732">Signal</keyword>
<evidence type="ECO:0000259" key="17">
    <source>
        <dbReference type="PROSITE" id="PS51782"/>
    </source>
</evidence>
<dbReference type="SMART" id="SM00220">
    <property type="entry name" value="S_TKc"/>
    <property type="match status" value="1"/>
</dbReference>
<feature type="chain" id="PRO_5044892631" evidence="15">
    <location>
        <begin position="25"/>
        <end position="610"/>
    </location>
</feature>
<keyword evidence="12" id="KW-1015">Disulfide bond</keyword>
<dbReference type="GO" id="GO:0005524">
    <property type="term" value="F:ATP binding"/>
    <property type="evidence" value="ECO:0007669"/>
    <property type="project" value="UniProtKB-UniRule"/>
</dbReference>
<comment type="caution">
    <text evidence="18">The sequence shown here is derived from an EMBL/GenBank/DDBJ whole genome shotgun (WGS) entry which is preliminary data.</text>
</comment>